<dbReference type="AlphaFoldDB" id="A0A9W7BIY0"/>
<dbReference type="GO" id="GO:0004382">
    <property type="term" value="F:GDP phosphatase activity"/>
    <property type="evidence" value="ECO:0007669"/>
    <property type="project" value="TreeGrafter"/>
</dbReference>
<dbReference type="PANTHER" id="PTHR13023">
    <property type="entry name" value="APYRASE"/>
    <property type="match status" value="1"/>
</dbReference>
<keyword evidence="8" id="KW-0812">Transmembrane</keyword>
<comment type="cofactor">
    <cofactor evidence="1 6">
        <name>Ca(2+)</name>
        <dbReference type="ChEBI" id="CHEBI:29108"/>
    </cofactor>
</comment>
<feature type="binding site" evidence="6">
    <location>
        <position position="537"/>
    </location>
    <ligand>
        <name>Ca(2+)</name>
        <dbReference type="ChEBI" id="CHEBI:29108"/>
    </ligand>
</feature>
<evidence type="ECO:0008006" key="11">
    <source>
        <dbReference type="Google" id="ProtNLM"/>
    </source>
</evidence>
<feature type="compositionally biased region" description="Basic and acidic residues" evidence="7">
    <location>
        <begin position="80"/>
        <end position="93"/>
    </location>
</feature>
<feature type="transmembrane region" description="Helical" evidence="8">
    <location>
        <begin position="170"/>
        <end position="187"/>
    </location>
</feature>
<evidence type="ECO:0000256" key="2">
    <source>
        <dbReference type="ARBA" id="ARBA00022723"/>
    </source>
</evidence>
<evidence type="ECO:0000256" key="7">
    <source>
        <dbReference type="SAM" id="MobiDB-lite"/>
    </source>
</evidence>
<feature type="compositionally biased region" description="Low complexity" evidence="7">
    <location>
        <begin position="118"/>
        <end position="144"/>
    </location>
</feature>
<feature type="binding site" evidence="6">
    <location>
        <position position="291"/>
    </location>
    <ligand>
        <name>Ca(2+)</name>
        <dbReference type="ChEBI" id="CHEBI:29108"/>
    </ligand>
</feature>
<feature type="region of interest" description="Disordered" evidence="7">
    <location>
        <begin position="44"/>
        <end position="152"/>
    </location>
</feature>
<dbReference type="PANTHER" id="PTHR13023:SF3">
    <property type="entry name" value="SOLUBLE CALCIUM-ACTIVATED NUCLEOTIDASE 1"/>
    <property type="match status" value="1"/>
</dbReference>
<dbReference type="GO" id="GO:0045134">
    <property type="term" value="F:UDP phosphatase activity"/>
    <property type="evidence" value="ECO:0007669"/>
    <property type="project" value="TreeGrafter"/>
</dbReference>
<keyword evidence="2 6" id="KW-0479">Metal-binding</keyword>
<dbReference type="Proteomes" id="UP001165085">
    <property type="component" value="Unassembled WGS sequence"/>
</dbReference>
<evidence type="ECO:0000256" key="1">
    <source>
        <dbReference type="ARBA" id="ARBA00001913"/>
    </source>
</evidence>
<gene>
    <name evidence="9" type="ORF">TrST_g1517</name>
</gene>
<comment type="caution">
    <text evidence="9">The sequence shown here is derived from an EMBL/GenBank/DDBJ whole genome shotgun (WGS) entry which is preliminary data.</text>
</comment>
<feature type="binding site" evidence="6">
    <location>
        <position position="341"/>
    </location>
    <ligand>
        <name>Ca(2+)</name>
        <dbReference type="ChEBI" id="CHEBI:29108"/>
    </ligand>
</feature>
<keyword evidence="10" id="KW-1185">Reference proteome</keyword>
<dbReference type="InterPro" id="IPR009283">
    <property type="entry name" value="Apyrase"/>
</dbReference>
<keyword evidence="8" id="KW-1133">Transmembrane helix</keyword>
<dbReference type="GO" id="GO:0005509">
    <property type="term" value="F:calcium ion binding"/>
    <property type="evidence" value="ECO:0007669"/>
    <property type="project" value="InterPro"/>
</dbReference>
<reference evidence="10" key="1">
    <citation type="journal article" date="2023" name="Commun. Biol.">
        <title>Genome analysis of Parmales, the sister group of diatoms, reveals the evolutionary specialization of diatoms from phago-mixotrophs to photoautotrophs.</title>
        <authorList>
            <person name="Ban H."/>
            <person name="Sato S."/>
            <person name="Yoshikawa S."/>
            <person name="Yamada K."/>
            <person name="Nakamura Y."/>
            <person name="Ichinomiya M."/>
            <person name="Sato N."/>
            <person name="Blanc-Mathieu R."/>
            <person name="Endo H."/>
            <person name="Kuwata A."/>
            <person name="Ogata H."/>
        </authorList>
    </citation>
    <scope>NUCLEOTIDE SEQUENCE [LARGE SCALE GENOMIC DNA]</scope>
    <source>
        <strain evidence="10">NIES 3701</strain>
    </source>
</reference>
<feature type="binding site" evidence="6">
    <location>
        <position position="290"/>
    </location>
    <ligand>
        <name>Ca(2+)</name>
        <dbReference type="ChEBI" id="CHEBI:29108"/>
    </ligand>
</feature>
<proteinExistence type="inferred from homology"/>
<feature type="compositionally biased region" description="Polar residues" evidence="7">
    <location>
        <begin position="62"/>
        <end position="79"/>
    </location>
</feature>
<comment type="similarity">
    <text evidence="5">Belongs to the apyrase family.</text>
</comment>
<dbReference type="FunFam" id="2.120.10.100:FF:000001">
    <property type="entry name" value="Soluble calcium-activated nucleotidase 1"/>
    <property type="match status" value="1"/>
</dbReference>
<dbReference type="SUPFAM" id="SSF101887">
    <property type="entry name" value="Apyrase"/>
    <property type="match status" value="1"/>
</dbReference>
<name>A0A9W7BIY0_9STRA</name>
<evidence type="ECO:0000256" key="5">
    <source>
        <dbReference type="ARBA" id="ARBA00025738"/>
    </source>
</evidence>
<dbReference type="Pfam" id="PF06079">
    <property type="entry name" value="Apyrase"/>
    <property type="match status" value="1"/>
</dbReference>
<evidence type="ECO:0000256" key="6">
    <source>
        <dbReference type="PIRSR" id="PIRSR609283-1"/>
    </source>
</evidence>
<dbReference type="Gene3D" id="2.120.10.100">
    <property type="entry name" value="Apyrase"/>
    <property type="match status" value="1"/>
</dbReference>
<keyword evidence="3" id="KW-0378">Hydrolase</keyword>
<feature type="compositionally biased region" description="Low complexity" evidence="7">
    <location>
        <begin position="46"/>
        <end position="61"/>
    </location>
</feature>
<dbReference type="OrthoDB" id="25028at2759"/>
<feature type="binding site" evidence="6">
    <location>
        <position position="476"/>
    </location>
    <ligand>
        <name>Ca(2+)</name>
        <dbReference type="ChEBI" id="CHEBI:29108"/>
    </ligand>
</feature>
<dbReference type="GO" id="GO:0030166">
    <property type="term" value="P:proteoglycan biosynthetic process"/>
    <property type="evidence" value="ECO:0007669"/>
    <property type="project" value="TreeGrafter"/>
</dbReference>
<accession>A0A9W7BIY0</accession>
<protein>
    <recommendedName>
        <fullName evidence="11">Apyrase</fullName>
    </recommendedName>
</protein>
<evidence type="ECO:0000313" key="10">
    <source>
        <dbReference type="Proteomes" id="UP001165085"/>
    </source>
</evidence>
<evidence type="ECO:0000256" key="3">
    <source>
        <dbReference type="ARBA" id="ARBA00022801"/>
    </source>
</evidence>
<keyword evidence="8" id="KW-0472">Membrane</keyword>
<feature type="binding site" evidence="6">
    <location>
        <position position="410"/>
    </location>
    <ligand>
        <name>Ca(2+)</name>
        <dbReference type="ChEBI" id="CHEBI:29108"/>
    </ligand>
</feature>
<dbReference type="InterPro" id="IPR036258">
    <property type="entry name" value="Apyrase_sf"/>
</dbReference>
<sequence length="544" mass="59324">MQCDARRPPGQVVKAGTVADLGAVGVVDGSVPCVCGGCIGPRVEDASSSASNRSSNSDNDATMTHSQLGPRVTTSSPSDTRPDKASFATKDKTSPLNFAPSAYLTSQPPPNAAERATSAPNSLNSNRNNSNSNIASSLPHSQSPLAPPPSSPMNNAAAHIHLWFRRNLKLAFLFSVVLIIFLLLSSSPSTSGSYIRGSSGVHGSSYKFFGGAVRPGEFTVESSVISSTEFHVASVADLDKRSKHESGGKWFSILTPGVLKRKGERYSIDWGEEIKIYTKHNEGGRGMELSELTVYDGRLLSFGDRTGIVFEFLKKDASIKGVPRFILTEGDGETDKGMKVEWSTVKDGKLYIGSFGKEFTNPAGEIINTNNNWIVTMDHQGMMQRYDWSNVYNKVRAAVGCEAPGYLVHEAVLWSESQRRWMFLPRRVSKVAYDDVLDEKKGSNLLIVADDQFRDIKVVTIKLDLAALSDGLHGFSSFAFVPNTGDKHAIATRSVEENCTGDDDDVCHQRSYVTVFDTVTGEVLMQEQPMSDKYKFEGVEFVKI</sequence>
<evidence type="ECO:0000256" key="4">
    <source>
        <dbReference type="ARBA" id="ARBA00022837"/>
    </source>
</evidence>
<evidence type="ECO:0000313" key="9">
    <source>
        <dbReference type="EMBL" id="GMH87055.1"/>
    </source>
</evidence>
<dbReference type="EMBL" id="BRXY01000322">
    <property type="protein sequence ID" value="GMH87055.1"/>
    <property type="molecule type" value="Genomic_DNA"/>
</dbReference>
<organism evidence="9 10">
    <name type="scientific">Triparma strigata</name>
    <dbReference type="NCBI Taxonomy" id="1606541"/>
    <lineage>
        <taxon>Eukaryota</taxon>
        <taxon>Sar</taxon>
        <taxon>Stramenopiles</taxon>
        <taxon>Ochrophyta</taxon>
        <taxon>Bolidophyceae</taxon>
        <taxon>Parmales</taxon>
        <taxon>Triparmaceae</taxon>
        <taxon>Triparma</taxon>
    </lineage>
</organism>
<evidence type="ECO:0000256" key="8">
    <source>
        <dbReference type="SAM" id="Phobius"/>
    </source>
</evidence>
<keyword evidence="4 6" id="KW-0106">Calcium</keyword>